<proteinExistence type="predicted"/>
<evidence type="ECO:0000256" key="1">
    <source>
        <dbReference type="SAM" id="MobiDB-lite"/>
    </source>
</evidence>
<reference evidence="2 3" key="1">
    <citation type="submission" date="2017-05" db="EMBL/GenBank/DDBJ databases">
        <authorList>
            <person name="Varghese N."/>
            <person name="Submissions S."/>
        </authorList>
    </citation>
    <scope>NUCLEOTIDE SEQUENCE [LARGE SCALE GENOMIC DNA]</scope>
    <source>
        <strain evidence="2 3">DSM 26001</strain>
    </source>
</reference>
<dbReference type="EMBL" id="FXUL01000021">
    <property type="protein sequence ID" value="SMP74763.1"/>
    <property type="molecule type" value="Genomic_DNA"/>
</dbReference>
<protein>
    <submittedName>
        <fullName evidence="2">Uncharacterized protein</fullName>
    </submittedName>
</protein>
<dbReference type="Proteomes" id="UP001158049">
    <property type="component" value="Unassembled WGS sequence"/>
</dbReference>
<feature type="region of interest" description="Disordered" evidence="1">
    <location>
        <begin position="1"/>
        <end position="26"/>
    </location>
</feature>
<name>A0ABY1QLN1_9BURK</name>
<dbReference type="RefSeq" id="WP_283444523.1">
    <property type="nucleotide sequence ID" value="NZ_FXUL01000021.1"/>
</dbReference>
<comment type="caution">
    <text evidence="2">The sequence shown here is derived from an EMBL/GenBank/DDBJ whole genome shotgun (WGS) entry which is preliminary data.</text>
</comment>
<keyword evidence="3" id="KW-1185">Reference proteome</keyword>
<feature type="region of interest" description="Disordered" evidence="1">
    <location>
        <begin position="80"/>
        <end position="139"/>
    </location>
</feature>
<evidence type="ECO:0000313" key="2">
    <source>
        <dbReference type="EMBL" id="SMP74763.1"/>
    </source>
</evidence>
<feature type="compositionally biased region" description="Low complexity" evidence="1">
    <location>
        <begin position="80"/>
        <end position="91"/>
    </location>
</feature>
<accession>A0ABY1QLN1</accession>
<sequence length="222" mass="23002">MSAIDALPAPHAAPARDGRRAPDSLSAWRQAFDREQMAALDKFRSVKAPGFAAVSSRGGAAPVAASDVNSSLATAGTAAASRPASGPAANSVRGQQAQAAWLPAARSSSRQLPPPPSQALSGRSSAGPAPLAVQTESKSGVANDIRTALPAGMLARWPWRKLHCMADADGLHLWLRDADATQHDPALQRWLRELGGALAAAGTPLRSFTLNGRDFPLPSIVL</sequence>
<evidence type="ECO:0000313" key="3">
    <source>
        <dbReference type="Proteomes" id="UP001158049"/>
    </source>
</evidence>
<organism evidence="2 3">
    <name type="scientific">Noviherbaspirillum suwonense</name>
    <dbReference type="NCBI Taxonomy" id="1224511"/>
    <lineage>
        <taxon>Bacteria</taxon>
        <taxon>Pseudomonadati</taxon>
        <taxon>Pseudomonadota</taxon>
        <taxon>Betaproteobacteria</taxon>
        <taxon>Burkholderiales</taxon>
        <taxon>Oxalobacteraceae</taxon>
        <taxon>Noviherbaspirillum</taxon>
    </lineage>
</organism>
<gene>
    <name evidence="2" type="ORF">SAMN06295970_12188</name>
</gene>